<keyword evidence="4" id="KW-1185">Reference proteome</keyword>
<dbReference type="Pfam" id="PF20151">
    <property type="entry name" value="DUF6533"/>
    <property type="match status" value="1"/>
</dbReference>
<accession>A0A8H7DS20</accession>
<dbReference type="VEuPathDB" id="FungiDB:PC9H_007841"/>
<gene>
    <name evidence="3" type="ORF">PC9H_007841</name>
</gene>
<feature type="transmembrane region" description="Helical" evidence="1">
    <location>
        <begin position="197"/>
        <end position="214"/>
    </location>
</feature>
<keyword evidence="1" id="KW-0812">Transmembrane</keyword>
<evidence type="ECO:0000256" key="1">
    <source>
        <dbReference type="SAM" id="Phobius"/>
    </source>
</evidence>
<feature type="transmembrane region" description="Helical" evidence="1">
    <location>
        <begin position="88"/>
        <end position="114"/>
    </location>
</feature>
<dbReference type="EMBL" id="JACETU010000005">
    <property type="protein sequence ID" value="KAF7428614.1"/>
    <property type="molecule type" value="Genomic_DNA"/>
</dbReference>
<reference evidence="3" key="1">
    <citation type="submission" date="2019-07" db="EMBL/GenBank/DDBJ databases">
        <authorList>
            <person name="Palmer J.M."/>
        </authorList>
    </citation>
    <scope>NUCLEOTIDE SEQUENCE</scope>
    <source>
        <strain evidence="3">PC9</strain>
    </source>
</reference>
<feature type="transmembrane region" description="Helical" evidence="1">
    <location>
        <begin position="49"/>
        <end position="68"/>
    </location>
</feature>
<name>A0A8H7DS20_PLEOS</name>
<sequence>MNPDSSLRSELVRNLVRVNGAALFVQVWEWAITLDDEVEYIWSKPKSSWVKWVFLFLRYFTFVAQFVNRSVDMAVLYDFPLRPSAIKVYYIVGVVVAQLAMAGVETVMMVRVYALYGRSKYVKFSFIFLLFAGFATMIVGLVLNIPEDNFKPTSIMISAPASFAYFGVAALVSQVAILALSAMRWRPGSSAPVMRMFMFDGMLAFISISIRNIYSSRFNGAHDMYPSSIIIHRDQLRMAPVFGLVCGLPAHFEHTTTVATAISLRTDFLYPAVHDHVYSLVIALSNLTSVLLIFNAYLSSSNPNTRS</sequence>
<evidence type="ECO:0000259" key="2">
    <source>
        <dbReference type="Pfam" id="PF20151"/>
    </source>
</evidence>
<keyword evidence="1" id="KW-1133">Transmembrane helix</keyword>
<feature type="transmembrane region" description="Helical" evidence="1">
    <location>
        <begin position="163"/>
        <end position="185"/>
    </location>
</feature>
<dbReference type="InterPro" id="IPR045340">
    <property type="entry name" value="DUF6533"/>
</dbReference>
<dbReference type="RefSeq" id="XP_036630986.1">
    <property type="nucleotide sequence ID" value="XM_036777366.1"/>
</dbReference>
<feature type="transmembrane region" description="Helical" evidence="1">
    <location>
        <begin position="277"/>
        <end position="298"/>
    </location>
</feature>
<organism evidence="3 4">
    <name type="scientific">Pleurotus ostreatus</name>
    <name type="common">Oyster mushroom</name>
    <name type="synonym">White-rot fungus</name>
    <dbReference type="NCBI Taxonomy" id="5322"/>
    <lineage>
        <taxon>Eukaryota</taxon>
        <taxon>Fungi</taxon>
        <taxon>Dikarya</taxon>
        <taxon>Basidiomycota</taxon>
        <taxon>Agaricomycotina</taxon>
        <taxon>Agaricomycetes</taxon>
        <taxon>Agaricomycetidae</taxon>
        <taxon>Agaricales</taxon>
        <taxon>Pleurotineae</taxon>
        <taxon>Pleurotaceae</taxon>
        <taxon>Pleurotus</taxon>
    </lineage>
</organism>
<proteinExistence type="predicted"/>
<dbReference type="Proteomes" id="UP000623687">
    <property type="component" value="Unassembled WGS sequence"/>
</dbReference>
<comment type="caution">
    <text evidence="3">The sequence shown here is derived from an EMBL/GenBank/DDBJ whole genome shotgun (WGS) entry which is preliminary data.</text>
</comment>
<dbReference type="AlphaFoldDB" id="A0A8H7DS20"/>
<protein>
    <recommendedName>
        <fullName evidence="2">DUF6533 domain-containing protein</fullName>
    </recommendedName>
</protein>
<evidence type="ECO:0000313" key="3">
    <source>
        <dbReference type="EMBL" id="KAF7428614.1"/>
    </source>
</evidence>
<feature type="domain" description="DUF6533" evidence="2">
    <location>
        <begin position="21"/>
        <end position="63"/>
    </location>
</feature>
<feature type="transmembrane region" description="Helical" evidence="1">
    <location>
        <begin position="121"/>
        <end position="143"/>
    </location>
</feature>
<keyword evidence="1" id="KW-0472">Membrane</keyword>
<dbReference type="GeneID" id="59377659"/>
<dbReference type="OrthoDB" id="3066463at2759"/>
<evidence type="ECO:0000313" key="4">
    <source>
        <dbReference type="Proteomes" id="UP000623687"/>
    </source>
</evidence>